<evidence type="ECO:0000256" key="1">
    <source>
        <dbReference type="SAM" id="MobiDB-lite"/>
    </source>
</evidence>
<reference evidence="2" key="2">
    <citation type="submission" date="2020-10" db="EMBL/GenBank/DDBJ databases">
        <authorList>
            <person name="Cooper E.A."/>
            <person name="Brenton Z.W."/>
            <person name="Flinn B.S."/>
            <person name="Jenkins J."/>
            <person name="Shu S."/>
            <person name="Flowers D."/>
            <person name="Luo F."/>
            <person name="Wang Y."/>
            <person name="Xia P."/>
            <person name="Barry K."/>
            <person name="Daum C."/>
            <person name="Lipzen A."/>
            <person name="Yoshinaga Y."/>
            <person name="Schmutz J."/>
            <person name="Saski C."/>
            <person name="Vermerris W."/>
            <person name="Kresovich S."/>
        </authorList>
    </citation>
    <scope>NUCLEOTIDE SEQUENCE</scope>
</reference>
<protein>
    <submittedName>
        <fullName evidence="2">Uncharacterized protein</fullName>
    </submittedName>
</protein>
<feature type="region of interest" description="Disordered" evidence="1">
    <location>
        <begin position="76"/>
        <end position="128"/>
    </location>
</feature>
<organism evidence="2 3">
    <name type="scientific">Sorghum bicolor</name>
    <name type="common">Sorghum</name>
    <name type="synonym">Sorghum vulgare</name>
    <dbReference type="NCBI Taxonomy" id="4558"/>
    <lineage>
        <taxon>Eukaryota</taxon>
        <taxon>Viridiplantae</taxon>
        <taxon>Streptophyta</taxon>
        <taxon>Embryophyta</taxon>
        <taxon>Tracheophyta</taxon>
        <taxon>Spermatophyta</taxon>
        <taxon>Magnoliopsida</taxon>
        <taxon>Liliopsida</taxon>
        <taxon>Poales</taxon>
        <taxon>Poaceae</taxon>
        <taxon>PACMAD clade</taxon>
        <taxon>Panicoideae</taxon>
        <taxon>Andropogonodae</taxon>
        <taxon>Andropogoneae</taxon>
        <taxon>Sorghinae</taxon>
        <taxon>Sorghum</taxon>
    </lineage>
</organism>
<name>A0A921V0M1_SORBI</name>
<evidence type="ECO:0000313" key="2">
    <source>
        <dbReference type="EMBL" id="KAG0551307.1"/>
    </source>
</evidence>
<dbReference type="AlphaFoldDB" id="A0A921V0M1"/>
<proteinExistence type="predicted"/>
<accession>A0A921V0M1</accession>
<gene>
    <name evidence="2" type="ORF">BDA96_01G412100</name>
</gene>
<dbReference type="EMBL" id="CM027680">
    <property type="protein sequence ID" value="KAG0551307.1"/>
    <property type="molecule type" value="Genomic_DNA"/>
</dbReference>
<comment type="caution">
    <text evidence="2">The sequence shown here is derived from an EMBL/GenBank/DDBJ whole genome shotgun (WGS) entry which is preliminary data.</text>
</comment>
<dbReference type="Proteomes" id="UP000807115">
    <property type="component" value="Chromosome 1"/>
</dbReference>
<reference evidence="2" key="1">
    <citation type="journal article" date="2019" name="BMC Genomics">
        <title>A new reference genome for Sorghum bicolor reveals high levels of sequence similarity between sweet and grain genotypes: implications for the genetics of sugar metabolism.</title>
        <authorList>
            <person name="Cooper E.A."/>
            <person name="Brenton Z.W."/>
            <person name="Flinn B.S."/>
            <person name="Jenkins J."/>
            <person name="Shu S."/>
            <person name="Flowers D."/>
            <person name="Luo F."/>
            <person name="Wang Y."/>
            <person name="Xia P."/>
            <person name="Barry K."/>
            <person name="Daum C."/>
            <person name="Lipzen A."/>
            <person name="Yoshinaga Y."/>
            <person name="Schmutz J."/>
            <person name="Saski C."/>
            <person name="Vermerris W."/>
            <person name="Kresovich S."/>
        </authorList>
    </citation>
    <scope>NUCLEOTIDE SEQUENCE</scope>
</reference>
<evidence type="ECO:0000313" key="3">
    <source>
        <dbReference type="Proteomes" id="UP000807115"/>
    </source>
</evidence>
<sequence length="145" mass="16285">MVGGGRVGAVRRVTDATSLERPHRGIQPGSIRRRRCWPRRHLFFLVKRTWRLPHRLVPVHATYCILGMGLLIRRPTTKSPVLNGRSARQGREDRNRRSRPRSALAQAAKPNAHTRRGTRWPGGGLPLRTSETQLPLALGIETVGA</sequence>